<feature type="transmembrane region" description="Helical" evidence="12">
    <location>
        <begin position="245"/>
        <end position="267"/>
    </location>
</feature>
<proteinExistence type="predicted"/>
<keyword evidence="10" id="KW-1015">Disulfide bond</keyword>
<keyword evidence="4" id="KW-0479">Metal-binding</keyword>
<dbReference type="PANTHER" id="PTHR35457">
    <property type="entry name" value="HEME A SYNTHASE"/>
    <property type="match status" value="1"/>
</dbReference>
<evidence type="ECO:0000256" key="12">
    <source>
        <dbReference type="SAM" id="Phobius"/>
    </source>
</evidence>
<dbReference type="EMBL" id="JAHZIJ010000003">
    <property type="protein sequence ID" value="MBW7474412.1"/>
    <property type="molecule type" value="Genomic_DNA"/>
</dbReference>
<evidence type="ECO:0000256" key="2">
    <source>
        <dbReference type="ARBA" id="ARBA00022475"/>
    </source>
</evidence>
<evidence type="ECO:0000256" key="8">
    <source>
        <dbReference type="ARBA" id="ARBA00023133"/>
    </source>
</evidence>
<dbReference type="PANTHER" id="PTHR35457:SF1">
    <property type="entry name" value="HEME A SYNTHASE"/>
    <property type="match status" value="1"/>
</dbReference>
<evidence type="ECO:0000256" key="9">
    <source>
        <dbReference type="ARBA" id="ARBA00023136"/>
    </source>
</evidence>
<evidence type="ECO:0000256" key="6">
    <source>
        <dbReference type="ARBA" id="ARBA00023002"/>
    </source>
</evidence>
<dbReference type="InterPro" id="IPR050450">
    <property type="entry name" value="COX15/CtaA_HemeA_synthase"/>
</dbReference>
<keyword evidence="6" id="KW-0560">Oxidoreductase</keyword>
<organism evidence="13 14">
    <name type="scientific">Paenibacillus oenotherae</name>
    <dbReference type="NCBI Taxonomy" id="1435645"/>
    <lineage>
        <taxon>Bacteria</taxon>
        <taxon>Bacillati</taxon>
        <taxon>Bacillota</taxon>
        <taxon>Bacilli</taxon>
        <taxon>Bacillales</taxon>
        <taxon>Paenibacillaceae</taxon>
        <taxon>Paenibacillus</taxon>
    </lineage>
</organism>
<feature type="transmembrane region" description="Helical" evidence="12">
    <location>
        <begin position="89"/>
        <end position="113"/>
    </location>
</feature>
<evidence type="ECO:0000256" key="11">
    <source>
        <dbReference type="ARBA" id="ARBA00023444"/>
    </source>
</evidence>
<dbReference type="Pfam" id="PF02628">
    <property type="entry name" value="COX15-CtaA"/>
    <property type="match status" value="2"/>
</dbReference>
<evidence type="ECO:0000313" key="13">
    <source>
        <dbReference type="EMBL" id="MBW7474412.1"/>
    </source>
</evidence>
<comment type="pathway">
    <text evidence="11">Porphyrin-containing compound metabolism.</text>
</comment>
<protein>
    <submittedName>
        <fullName evidence="13">Heme A synthase</fullName>
    </submittedName>
</protein>
<evidence type="ECO:0000256" key="10">
    <source>
        <dbReference type="ARBA" id="ARBA00023157"/>
    </source>
</evidence>
<keyword evidence="7" id="KW-0408">Iron</keyword>
<evidence type="ECO:0000256" key="5">
    <source>
        <dbReference type="ARBA" id="ARBA00022989"/>
    </source>
</evidence>
<evidence type="ECO:0000256" key="3">
    <source>
        <dbReference type="ARBA" id="ARBA00022692"/>
    </source>
</evidence>
<evidence type="ECO:0000256" key="1">
    <source>
        <dbReference type="ARBA" id="ARBA00004141"/>
    </source>
</evidence>
<accession>A0ABS7D3A0</accession>
<evidence type="ECO:0000256" key="4">
    <source>
        <dbReference type="ARBA" id="ARBA00022723"/>
    </source>
</evidence>
<feature type="transmembrane region" description="Helical" evidence="12">
    <location>
        <begin position="119"/>
        <end position="140"/>
    </location>
</feature>
<comment type="subcellular location">
    <subcellularLocation>
        <location evidence="1">Membrane</location>
        <topology evidence="1">Multi-pass membrane protein</topology>
    </subcellularLocation>
</comment>
<keyword evidence="14" id="KW-1185">Reference proteome</keyword>
<dbReference type="Proteomes" id="UP000812277">
    <property type="component" value="Unassembled WGS sequence"/>
</dbReference>
<comment type="caution">
    <text evidence="13">The sequence shown here is derived from an EMBL/GenBank/DDBJ whole genome shotgun (WGS) entry which is preliminary data.</text>
</comment>
<name>A0ABS7D3A0_9BACL</name>
<keyword evidence="8" id="KW-0350">Heme biosynthesis</keyword>
<keyword evidence="3 12" id="KW-0812">Transmembrane</keyword>
<evidence type="ECO:0000313" key="14">
    <source>
        <dbReference type="Proteomes" id="UP000812277"/>
    </source>
</evidence>
<feature type="transmembrane region" description="Helical" evidence="12">
    <location>
        <begin position="63"/>
        <end position="82"/>
    </location>
</feature>
<keyword evidence="2" id="KW-1003">Cell membrane</keyword>
<keyword evidence="9 12" id="KW-0472">Membrane</keyword>
<sequence length="309" mass="33741">MVSNRYRTLAAATCIGMLIVLLAGALVTNTDSGRGCGDDWPLCHGKFIPAYTVESLIEYSHRLVSGVVGLLVLGTFIMTLASHRASREAVWYASSAGFFTVLQALLGAAAVKWPQSPSVMALHFGFSIMAFTSTLLLLLWANRMRRGSGVSRPAVSVPRSVLPFTLSILIYSYFVIYLGAFIRHTESAGGCLGWPLCNGQVIPEWEGATRIVFVHRVAALIIFIVIGWLALHVNRVCKTHRGLRVSATLAFVLVSAQVLSGALLTATVENEDWFIFTSMLHNIIISGLFGVLADLTIRSWKWREGRGKV</sequence>
<dbReference type="InterPro" id="IPR003780">
    <property type="entry name" value="COX15/CtaA_fam"/>
</dbReference>
<feature type="transmembrane region" description="Helical" evidence="12">
    <location>
        <begin position="213"/>
        <end position="233"/>
    </location>
</feature>
<feature type="transmembrane region" description="Helical" evidence="12">
    <location>
        <begin position="273"/>
        <end position="297"/>
    </location>
</feature>
<feature type="transmembrane region" description="Helical" evidence="12">
    <location>
        <begin position="9"/>
        <end position="27"/>
    </location>
</feature>
<evidence type="ECO:0000256" key="7">
    <source>
        <dbReference type="ARBA" id="ARBA00023004"/>
    </source>
</evidence>
<feature type="transmembrane region" description="Helical" evidence="12">
    <location>
        <begin position="161"/>
        <end position="182"/>
    </location>
</feature>
<keyword evidence="5 12" id="KW-1133">Transmembrane helix</keyword>
<reference evidence="13 14" key="1">
    <citation type="submission" date="2021-07" db="EMBL/GenBank/DDBJ databases">
        <title>Paenibacillus radiodurans sp. nov., isolated from the southeastern edge of Tengger Desert.</title>
        <authorList>
            <person name="Zhang G."/>
        </authorList>
    </citation>
    <scope>NUCLEOTIDE SEQUENCE [LARGE SCALE GENOMIC DNA]</scope>
    <source>
        <strain evidence="13 14">DT7-4</strain>
    </source>
</reference>
<gene>
    <name evidence="13" type="ORF">K0T92_06615</name>
</gene>